<dbReference type="Proteomes" id="UP000281738">
    <property type="component" value="Unassembled WGS sequence"/>
</dbReference>
<protein>
    <submittedName>
        <fullName evidence="8">Cytochrome P450</fullName>
    </submittedName>
</protein>
<evidence type="ECO:0000256" key="7">
    <source>
        <dbReference type="RuleBase" id="RU000461"/>
    </source>
</evidence>
<comment type="similarity">
    <text evidence="1 7">Belongs to the cytochrome P450 family.</text>
</comment>
<accession>A0A3N2CUF9</accession>
<dbReference type="AlphaFoldDB" id="A0A3N2CUF9"/>
<dbReference type="GO" id="GO:0016705">
    <property type="term" value="F:oxidoreductase activity, acting on paired donors, with incorporation or reduction of molecular oxygen"/>
    <property type="evidence" value="ECO:0007669"/>
    <property type="project" value="InterPro"/>
</dbReference>
<dbReference type="FunFam" id="1.10.630.10:FF:000018">
    <property type="entry name" value="Cytochrome P450 monooxygenase"/>
    <property type="match status" value="1"/>
</dbReference>
<evidence type="ECO:0000256" key="4">
    <source>
        <dbReference type="ARBA" id="ARBA00023002"/>
    </source>
</evidence>
<dbReference type="CDD" id="cd11030">
    <property type="entry name" value="CYP105-like"/>
    <property type="match status" value="1"/>
</dbReference>
<organism evidence="8 9">
    <name type="scientific">Nocardioides aurantiacus</name>
    <dbReference type="NCBI Taxonomy" id="86796"/>
    <lineage>
        <taxon>Bacteria</taxon>
        <taxon>Bacillati</taxon>
        <taxon>Actinomycetota</taxon>
        <taxon>Actinomycetes</taxon>
        <taxon>Propionibacteriales</taxon>
        <taxon>Nocardioidaceae</taxon>
        <taxon>Nocardioides</taxon>
    </lineage>
</organism>
<dbReference type="GO" id="GO:0004497">
    <property type="term" value="F:monooxygenase activity"/>
    <property type="evidence" value="ECO:0007669"/>
    <property type="project" value="UniProtKB-KW"/>
</dbReference>
<dbReference type="PROSITE" id="PS00086">
    <property type="entry name" value="CYTOCHROME_P450"/>
    <property type="match status" value="1"/>
</dbReference>
<dbReference type="InterPro" id="IPR017972">
    <property type="entry name" value="Cyt_P450_CS"/>
</dbReference>
<evidence type="ECO:0000256" key="1">
    <source>
        <dbReference type="ARBA" id="ARBA00010617"/>
    </source>
</evidence>
<dbReference type="PANTHER" id="PTHR46696">
    <property type="entry name" value="P450, PUTATIVE (EUROFUNG)-RELATED"/>
    <property type="match status" value="1"/>
</dbReference>
<keyword evidence="6 7" id="KW-0503">Monooxygenase</keyword>
<dbReference type="Pfam" id="PF00067">
    <property type="entry name" value="p450"/>
    <property type="match status" value="1"/>
</dbReference>
<comment type="caution">
    <text evidence="8">The sequence shown here is derived from an EMBL/GenBank/DDBJ whole genome shotgun (WGS) entry which is preliminary data.</text>
</comment>
<evidence type="ECO:0000256" key="6">
    <source>
        <dbReference type="ARBA" id="ARBA00023033"/>
    </source>
</evidence>
<dbReference type="InterPro" id="IPR002397">
    <property type="entry name" value="Cyt_P450_B"/>
</dbReference>
<evidence type="ECO:0000313" key="9">
    <source>
        <dbReference type="Proteomes" id="UP000281738"/>
    </source>
</evidence>
<dbReference type="InterPro" id="IPR036396">
    <property type="entry name" value="Cyt_P450_sf"/>
</dbReference>
<keyword evidence="2 7" id="KW-0349">Heme</keyword>
<proteinExistence type="inferred from homology"/>
<dbReference type="SUPFAM" id="SSF48264">
    <property type="entry name" value="Cytochrome P450"/>
    <property type="match status" value="1"/>
</dbReference>
<keyword evidence="4 7" id="KW-0560">Oxidoreductase</keyword>
<evidence type="ECO:0000313" key="8">
    <source>
        <dbReference type="EMBL" id="ROR91141.1"/>
    </source>
</evidence>
<evidence type="ECO:0000256" key="5">
    <source>
        <dbReference type="ARBA" id="ARBA00023004"/>
    </source>
</evidence>
<name>A0A3N2CUF9_9ACTN</name>
<dbReference type="GO" id="GO:0005506">
    <property type="term" value="F:iron ion binding"/>
    <property type="evidence" value="ECO:0007669"/>
    <property type="project" value="InterPro"/>
</dbReference>
<dbReference type="Gene3D" id="1.10.630.10">
    <property type="entry name" value="Cytochrome P450"/>
    <property type="match status" value="1"/>
</dbReference>
<dbReference type="PANTHER" id="PTHR46696:SF1">
    <property type="entry name" value="CYTOCHROME P450 YJIB-RELATED"/>
    <property type="match status" value="1"/>
</dbReference>
<dbReference type="PRINTS" id="PR00385">
    <property type="entry name" value="P450"/>
</dbReference>
<keyword evidence="3 7" id="KW-0479">Metal-binding</keyword>
<dbReference type="RefSeq" id="WP_211332500.1">
    <property type="nucleotide sequence ID" value="NZ_RKHO01000001.1"/>
</dbReference>
<sequence length="412" mass="46002">MATTTGPSTSTSHEDVPFWPMPRDARCPLDPAPQLAELQTQAPLVRVRLWDGSTPWLVTRHAEHCALLNDRRVSADWARDGYPFFDRFSRDHHQEARFLTVMDDPEHLRVRRMVASSMRYRTIEASRPKVQRIVDGLIDTILDGPQPCDLVTSLALPVPLMVICEKLGIPYEDHSFFRHAVTTITDRTTAPEVASDLEAQLYHYLVGLIERKLADPRDDLLSELVTEQLVPGHLDRHDLVMLVLFLLVSGHETTASMIALGTLALLTHPDQIDVLKGLDADGVAGAVDELLRYLTTVQPGRRRVAIDDIEIGGQIIKAGEGIVLPEEIGNRDDRVFDNAHTLDLTQDSHKQLAFGFGGHQCVGQTLARMELQVVFGNLFRRIPTLRLAVDLEQVPFMNDGIGHGVNALPVTW</sequence>
<evidence type="ECO:0000256" key="3">
    <source>
        <dbReference type="ARBA" id="ARBA00022723"/>
    </source>
</evidence>
<evidence type="ECO:0000256" key="2">
    <source>
        <dbReference type="ARBA" id="ARBA00022617"/>
    </source>
</evidence>
<dbReference type="PRINTS" id="PR00359">
    <property type="entry name" value="BP450"/>
</dbReference>
<keyword evidence="5 7" id="KW-0408">Iron</keyword>
<gene>
    <name evidence="8" type="ORF">EDD33_2002</name>
</gene>
<dbReference type="GO" id="GO:0020037">
    <property type="term" value="F:heme binding"/>
    <property type="evidence" value="ECO:0007669"/>
    <property type="project" value="InterPro"/>
</dbReference>
<reference evidence="8 9" key="1">
    <citation type="submission" date="2018-11" db="EMBL/GenBank/DDBJ databases">
        <title>Sequencing the genomes of 1000 actinobacteria strains.</title>
        <authorList>
            <person name="Klenk H.-P."/>
        </authorList>
    </citation>
    <scope>NUCLEOTIDE SEQUENCE [LARGE SCALE GENOMIC DNA]</scope>
    <source>
        <strain evidence="8 9">DSM 12652</strain>
    </source>
</reference>
<dbReference type="EMBL" id="RKHO01000001">
    <property type="protein sequence ID" value="ROR91141.1"/>
    <property type="molecule type" value="Genomic_DNA"/>
</dbReference>
<keyword evidence="9" id="KW-1185">Reference proteome</keyword>
<dbReference type="InterPro" id="IPR001128">
    <property type="entry name" value="Cyt_P450"/>
</dbReference>